<reference evidence="2" key="1">
    <citation type="submission" date="2021-01" db="EMBL/GenBank/DDBJ databases">
        <authorList>
            <person name="Corre E."/>
            <person name="Pelletier E."/>
            <person name="Niang G."/>
            <person name="Scheremetjew M."/>
            <person name="Finn R."/>
            <person name="Kale V."/>
            <person name="Holt S."/>
            <person name="Cochrane G."/>
            <person name="Meng A."/>
            <person name="Brown T."/>
            <person name="Cohen L."/>
        </authorList>
    </citation>
    <scope>NUCLEOTIDE SEQUENCE</scope>
    <source>
        <strain evidence="2">CCCM811</strain>
    </source>
</reference>
<dbReference type="SUPFAM" id="SSF81606">
    <property type="entry name" value="PP2C-like"/>
    <property type="match status" value="1"/>
</dbReference>
<evidence type="ECO:0000259" key="1">
    <source>
        <dbReference type="PROSITE" id="PS51746"/>
    </source>
</evidence>
<dbReference type="PROSITE" id="PS51746">
    <property type="entry name" value="PPM_2"/>
    <property type="match status" value="1"/>
</dbReference>
<dbReference type="PANTHER" id="PTHR47992">
    <property type="entry name" value="PROTEIN PHOSPHATASE"/>
    <property type="match status" value="1"/>
</dbReference>
<dbReference type="InterPro" id="IPR036457">
    <property type="entry name" value="PPM-type-like_dom_sf"/>
</dbReference>
<proteinExistence type="predicted"/>
<organism evidence="2">
    <name type="scientific">Lotharella globosa</name>
    <dbReference type="NCBI Taxonomy" id="91324"/>
    <lineage>
        <taxon>Eukaryota</taxon>
        <taxon>Sar</taxon>
        <taxon>Rhizaria</taxon>
        <taxon>Cercozoa</taxon>
        <taxon>Chlorarachniophyceae</taxon>
        <taxon>Lotharella</taxon>
    </lineage>
</organism>
<dbReference type="GO" id="GO:0004722">
    <property type="term" value="F:protein serine/threonine phosphatase activity"/>
    <property type="evidence" value="ECO:0007669"/>
    <property type="project" value="InterPro"/>
</dbReference>
<dbReference type="SMART" id="SM00332">
    <property type="entry name" value="PP2Cc"/>
    <property type="match status" value="1"/>
</dbReference>
<gene>
    <name evidence="2" type="ORF">LGLO00237_LOCUS3404</name>
</gene>
<dbReference type="EMBL" id="HBIV01004815">
    <property type="protein sequence ID" value="CAE0649029.1"/>
    <property type="molecule type" value="Transcribed_RNA"/>
</dbReference>
<name>A0A7S3YE86_9EUKA</name>
<feature type="domain" description="PPM-type phosphatase" evidence="1">
    <location>
        <begin position="1"/>
        <end position="222"/>
    </location>
</feature>
<dbReference type="Pfam" id="PF00481">
    <property type="entry name" value="PP2C"/>
    <property type="match status" value="1"/>
</dbReference>
<dbReference type="InterPro" id="IPR001932">
    <property type="entry name" value="PPM-type_phosphatase-like_dom"/>
</dbReference>
<dbReference type="AlphaFoldDB" id="A0A7S3YE86"/>
<sequence>MRNAYKRVEAEFLKMARQNDDSAIKQLSYGGSGRTPGGWIDGTTACVAVLAGRDLVIGNVGDSRAVLGREKDCIRLSTDHKPELPKERKMIEEAGGKLVFSGCWRVDHPSLACRLACSRSIGDRKFKEVGVISAEPDVRTFKLTPDDRFILIASDGVWDVLSDRQATEIVRERLRPISNSNHRSIPGFDVLKRRSTLAAAEVVKRALAAGTTDNVTAVVCSFVWLRDS</sequence>
<protein>
    <recommendedName>
        <fullName evidence="1">PPM-type phosphatase domain-containing protein</fullName>
    </recommendedName>
</protein>
<dbReference type="CDD" id="cd00143">
    <property type="entry name" value="PP2Cc"/>
    <property type="match status" value="1"/>
</dbReference>
<evidence type="ECO:0000313" key="2">
    <source>
        <dbReference type="EMBL" id="CAE0649029.1"/>
    </source>
</evidence>
<accession>A0A7S3YE86</accession>
<dbReference type="Gene3D" id="3.60.40.10">
    <property type="entry name" value="PPM-type phosphatase domain"/>
    <property type="match status" value="1"/>
</dbReference>
<dbReference type="InterPro" id="IPR015655">
    <property type="entry name" value="PP2C"/>
</dbReference>